<evidence type="ECO:0000259" key="8">
    <source>
        <dbReference type="PROSITE" id="PS50850"/>
    </source>
</evidence>
<evidence type="ECO:0000313" key="9">
    <source>
        <dbReference type="EMBL" id="MBO1305925.1"/>
    </source>
</evidence>
<dbReference type="SUPFAM" id="SSF103473">
    <property type="entry name" value="MFS general substrate transporter"/>
    <property type="match status" value="1"/>
</dbReference>
<evidence type="ECO:0000256" key="2">
    <source>
        <dbReference type="ARBA" id="ARBA00022448"/>
    </source>
</evidence>
<proteinExistence type="predicted"/>
<evidence type="ECO:0000256" key="3">
    <source>
        <dbReference type="ARBA" id="ARBA00022475"/>
    </source>
</evidence>
<feature type="transmembrane region" description="Helical" evidence="7">
    <location>
        <begin position="72"/>
        <end position="90"/>
    </location>
</feature>
<evidence type="ECO:0000256" key="5">
    <source>
        <dbReference type="ARBA" id="ARBA00022989"/>
    </source>
</evidence>
<feature type="transmembrane region" description="Helical" evidence="7">
    <location>
        <begin position="288"/>
        <end position="305"/>
    </location>
</feature>
<dbReference type="Pfam" id="PF07690">
    <property type="entry name" value="MFS_1"/>
    <property type="match status" value="1"/>
</dbReference>
<dbReference type="Gene3D" id="1.20.1250.20">
    <property type="entry name" value="MFS general substrate transporter like domains"/>
    <property type="match status" value="1"/>
</dbReference>
<feature type="transmembrane region" description="Helical" evidence="7">
    <location>
        <begin position="134"/>
        <end position="157"/>
    </location>
</feature>
<organism evidence="9 10">
    <name type="scientific">Candidatus Enterococcus moelleringii</name>
    <dbReference type="NCBI Taxonomy" id="2815325"/>
    <lineage>
        <taxon>Bacteria</taxon>
        <taxon>Bacillati</taxon>
        <taxon>Bacillota</taxon>
        <taxon>Bacilli</taxon>
        <taxon>Lactobacillales</taxon>
        <taxon>Enterococcaceae</taxon>
        <taxon>Enterococcus</taxon>
    </lineage>
</organism>
<evidence type="ECO:0000256" key="7">
    <source>
        <dbReference type="SAM" id="Phobius"/>
    </source>
</evidence>
<protein>
    <submittedName>
        <fullName evidence="9">MFS transporter</fullName>
    </submittedName>
</protein>
<dbReference type="RefSeq" id="WP_207672858.1">
    <property type="nucleotide sequence ID" value="NZ_JAFREM010000012.1"/>
</dbReference>
<feature type="transmembrane region" description="Helical" evidence="7">
    <location>
        <begin position="163"/>
        <end position="183"/>
    </location>
</feature>
<feature type="transmembrane region" description="Helical" evidence="7">
    <location>
        <begin position="311"/>
        <end position="338"/>
    </location>
</feature>
<sequence>MIKEKNFLLLVGSQLFSVLGTTIIQFVISLYVLDITHSALVFSIITSLSIIGRIVCLPFCGILADRFSKKRLMIVMDSLYLVLAVGLLAATRLNEVLVLVGILTVLMGMVSAFETPVVQSAIPIICSQEDIPQANGMISSIGMLGNIVGPVAAGMIYRFDAVYQIFALCGGLFLLAIFCECLLKVPYLSREADGQTVKEIVVGDLKEVTMYLKTEQTIVKIGLVAFLLNLFISSFIQVMIPFIARIQMGVSEGQFGLMNAFFAGGSLMGTLLYSLLAKKLSHDSIFKSLMLTSMLFCGLAFPLGLMSNGNLAFGLMVGLVTVLLATVTLVSVQLIVYIQMRAKQALLGRVMSFIMIISTLAVPLGQLMYGLLGDILSKNAVLLLILALTAITLSISWYSRSVFKEMETVLPQTDN</sequence>
<accession>A0ABS3LA10</accession>
<feature type="transmembrane region" description="Helical" evidence="7">
    <location>
        <begin position="350"/>
        <end position="369"/>
    </location>
</feature>
<dbReference type="CDD" id="cd06173">
    <property type="entry name" value="MFS_MefA_like"/>
    <property type="match status" value="1"/>
</dbReference>
<feature type="transmembrane region" description="Helical" evidence="7">
    <location>
        <begin position="96"/>
        <end position="113"/>
    </location>
</feature>
<evidence type="ECO:0000256" key="6">
    <source>
        <dbReference type="ARBA" id="ARBA00023136"/>
    </source>
</evidence>
<keyword evidence="5 7" id="KW-1133">Transmembrane helix</keyword>
<evidence type="ECO:0000256" key="1">
    <source>
        <dbReference type="ARBA" id="ARBA00004651"/>
    </source>
</evidence>
<dbReference type="InterPro" id="IPR036259">
    <property type="entry name" value="MFS_trans_sf"/>
</dbReference>
<comment type="caution">
    <text evidence="9">The sequence shown here is derived from an EMBL/GenBank/DDBJ whole genome shotgun (WGS) entry which is preliminary data.</text>
</comment>
<keyword evidence="3" id="KW-1003">Cell membrane</keyword>
<dbReference type="Proteomes" id="UP000664601">
    <property type="component" value="Unassembled WGS sequence"/>
</dbReference>
<comment type="subcellular location">
    <subcellularLocation>
        <location evidence="1">Cell membrane</location>
        <topology evidence="1">Multi-pass membrane protein</topology>
    </subcellularLocation>
</comment>
<feature type="domain" description="Major facilitator superfamily (MFS) profile" evidence="8">
    <location>
        <begin position="6"/>
        <end position="404"/>
    </location>
</feature>
<dbReference type="PANTHER" id="PTHR43266">
    <property type="entry name" value="MACROLIDE-EFFLUX PROTEIN"/>
    <property type="match status" value="1"/>
</dbReference>
<evidence type="ECO:0000256" key="4">
    <source>
        <dbReference type="ARBA" id="ARBA00022692"/>
    </source>
</evidence>
<dbReference type="PANTHER" id="PTHR43266:SF9">
    <property type="entry name" value="PERMEASE, MAJOR FACILITATOR SUPERFAMILY-RELATED"/>
    <property type="match status" value="1"/>
</dbReference>
<dbReference type="PROSITE" id="PS50850">
    <property type="entry name" value="MFS"/>
    <property type="match status" value="1"/>
</dbReference>
<name>A0ABS3LA10_9ENTE</name>
<keyword evidence="6 7" id="KW-0472">Membrane</keyword>
<feature type="transmembrane region" description="Helical" evidence="7">
    <location>
        <begin position="381"/>
        <end position="398"/>
    </location>
</feature>
<keyword evidence="4 7" id="KW-0812">Transmembrane</keyword>
<feature type="transmembrane region" description="Helical" evidence="7">
    <location>
        <begin position="221"/>
        <end position="244"/>
    </location>
</feature>
<dbReference type="EMBL" id="JAFREM010000012">
    <property type="protein sequence ID" value="MBO1305925.1"/>
    <property type="molecule type" value="Genomic_DNA"/>
</dbReference>
<reference evidence="9 10" key="1">
    <citation type="submission" date="2021-03" db="EMBL/GenBank/DDBJ databases">
        <title>Enterococcal diversity collection.</title>
        <authorList>
            <person name="Gilmore M.S."/>
            <person name="Schwartzman J."/>
            <person name="Van Tyne D."/>
            <person name="Martin M."/>
            <person name="Earl A.M."/>
            <person name="Manson A.L."/>
            <person name="Straub T."/>
            <person name="Salamzade R."/>
            <person name="Saavedra J."/>
            <person name="Lebreton F."/>
            <person name="Prichula J."/>
            <person name="Schaufler K."/>
            <person name="Gaca A."/>
            <person name="Sgardioli B."/>
            <person name="Wagenaar J."/>
            <person name="Strong T."/>
        </authorList>
    </citation>
    <scope>NUCLEOTIDE SEQUENCE [LARGE SCALE GENOMIC DNA]</scope>
    <source>
        <strain evidence="9 10">669A</strain>
    </source>
</reference>
<keyword evidence="2" id="KW-0813">Transport</keyword>
<keyword evidence="10" id="KW-1185">Reference proteome</keyword>
<dbReference type="InterPro" id="IPR011701">
    <property type="entry name" value="MFS"/>
</dbReference>
<gene>
    <name evidence="9" type="ORF">JZO70_07125</name>
</gene>
<feature type="transmembrane region" description="Helical" evidence="7">
    <location>
        <begin position="39"/>
        <end position="60"/>
    </location>
</feature>
<feature type="transmembrane region" description="Helical" evidence="7">
    <location>
        <begin position="7"/>
        <end position="33"/>
    </location>
</feature>
<feature type="transmembrane region" description="Helical" evidence="7">
    <location>
        <begin position="256"/>
        <end position="276"/>
    </location>
</feature>
<evidence type="ECO:0000313" key="10">
    <source>
        <dbReference type="Proteomes" id="UP000664601"/>
    </source>
</evidence>
<dbReference type="InterPro" id="IPR020846">
    <property type="entry name" value="MFS_dom"/>
</dbReference>